<dbReference type="Proteomes" id="UP000024404">
    <property type="component" value="Unassembled WGS sequence"/>
</dbReference>
<organism evidence="1 2">
    <name type="scientific">Onchocerca volvulus</name>
    <dbReference type="NCBI Taxonomy" id="6282"/>
    <lineage>
        <taxon>Eukaryota</taxon>
        <taxon>Metazoa</taxon>
        <taxon>Ecdysozoa</taxon>
        <taxon>Nematoda</taxon>
        <taxon>Chromadorea</taxon>
        <taxon>Rhabditida</taxon>
        <taxon>Spirurina</taxon>
        <taxon>Spiruromorpha</taxon>
        <taxon>Filarioidea</taxon>
        <taxon>Onchocercidae</taxon>
        <taxon>Onchocerca</taxon>
    </lineage>
</organism>
<name>A0A8R1Y2L4_ONCVO</name>
<reference evidence="2" key="1">
    <citation type="submission" date="2013-10" db="EMBL/GenBank/DDBJ databases">
        <title>Genome sequencing of Onchocerca volvulus.</title>
        <authorList>
            <person name="Cotton J."/>
            <person name="Tsai J."/>
            <person name="Stanley E."/>
            <person name="Tracey A."/>
            <person name="Holroyd N."/>
            <person name="Lustigman S."/>
            <person name="Berriman M."/>
        </authorList>
    </citation>
    <scope>NUCLEOTIDE SEQUENCE</scope>
</reference>
<keyword evidence="2" id="KW-1185">Reference proteome</keyword>
<dbReference type="EMBL" id="CMVM020000250">
    <property type="status" value="NOT_ANNOTATED_CDS"/>
    <property type="molecule type" value="Genomic_DNA"/>
</dbReference>
<proteinExistence type="predicted"/>
<evidence type="ECO:0000313" key="2">
    <source>
        <dbReference type="Proteomes" id="UP000024404"/>
    </source>
</evidence>
<dbReference type="AlphaFoldDB" id="A0A8R1Y2L4"/>
<evidence type="ECO:0000313" key="1">
    <source>
        <dbReference type="EnsemblMetazoa" id="OVOC8922.1"/>
    </source>
</evidence>
<accession>A0A8R1Y2L4</accession>
<reference evidence="1" key="2">
    <citation type="submission" date="2022-06" db="UniProtKB">
        <authorList>
            <consortium name="EnsemblMetazoa"/>
        </authorList>
    </citation>
    <scope>IDENTIFICATION</scope>
</reference>
<protein>
    <submittedName>
        <fullName evidence="1">Uncharacterized protein</fullName>
    </submittedName>
</protein>
<sequence length="87" mass="10706">MKQVESFQQHDEFISMENYFVAICEQYFTELYRWNIKYHKRIHASGKLSSTTFAEELYQLYFINLESQMLKWIYIKAKKRSNAMYLI</sequence>
<dbReference type="EnsemblMetazoa" id="OVOC8922.1">
    <property type="protein sequence ID" value="OVOC8922.1"/>
    <property type="gene ID" value="WBGene00245731"/>
</dbReference>